<organism evidence="16 17">
    <name type="scientific">Hydrogenispora ethanolica</name>
    <dbReference type="NCBI Taxonomy" id="1082276"/>
    <lineage>
        <taxon>Bacteria</taxon>
        <taxon>Bacillati</taxon>
        <taxon>Bacillota</taxon>
        <taxon>Hydrogenispora</taxon>
    </lineage>
</organism>
<dbReference type="UniPathway" id="UPA00034">
    <property type="reaction ID" value="UER00017"/>
</dbReference>
<evidence type="ECO:0000256" key="13">
    <source>
        <dbReference type="PIRNR" id="PIRNR001365"/>
    </source>
</evidence>
<dbReference type="InterPro" id="IPR013785">
    <property type="entry name" value="Aldolase_TIM"/>
</dbReference>
<keyword evidence="10" id="KW-0704">Schiff base</keyword>
<dbReference type="PIRSF" id="PIRSF001365">
    <property type="entry name" value="DHDPS"/>
    <property type="match status" value="1"/>
</dbReference>
<dbReference type="InterPro" id="IPR005263">
    <property type="entry name" value="DapA"/>
</dbReference>
<dbReference type="GO" id="GO:0008840">
    <property type="term" value="F:4-hydroxy-tetrahydrodipicolinate synthase activity"/>
    <property type="evidence" value="ECO:0007669"/>
    <property type="project" value="UniProtKB-UniRule"/>
</dbReference>
<dbReference type="NCBIfam" id="TIGR00674">
    <property type="entry name" value="dapA"/>
    <property type="match status" value="1"/>
</dbReference>
<evidence type="ECO:0000256" key="12">
    <source>
        <dbReference type="NCBIfam" id="TIGR00674"/>
    </source>
</evidence>
<evidence type="ECO:0000256" key="1">
    <source>
        <dbReference type="ARBA" id="ARBA00003294"/>
    </source>
</evidence>
<gene>
    <name evidence="16" type="ORF">EDC14_10678</name>
</gene>
<keyword evidence="17" id="KW-1185">Reference proteome</keyword>
<feature type="binding site" evidence="15">
    <location>
        <position position="48"/>
    </location>
    <ligand>
        <name>pyruvate</name>
        <dbReference type="ChEBI" id="CHEBI:15361"/>
    </ligand>
</feature>
<keyword evidence="8" id="KW-0457">Lysine biosynthesis</keyword>
<proteinExistence type="inferred from homology"/>
<evidence type="ECO:0000256" key="10">
    <source>
        <dbReference type="ARBA" id="ARBA00023270"/>
    </source>
</evidence>
<dbReference type="PROSITE" id="PS00665">
    <property type="entry name" value="DHDPS_1"/>
    <property type="match status" value="1"/>
</dbReference>
<dbReference type="InterPro" id="IPR002220">
    <property type="entry name" value="DapA-like"/>
</dbReference>
<keyword evidence="6" id="KW-0028">Amino-acid biosynthesis</keyword>
<dbReference type="GO" id="GO:0009089">
    <property type="term" value="P:lysine biosynthetic process via diaminopimelate"/>
    <property type="evidence" value="ECO:0007669"/>
    <property type="project" value="UniProtKB-UniRule"/>
</dbReference>
<feature type="active site" description="Proton donor/acceptor" evidence="14">
    <location>
        <position position="136"/>
    </location>
</feature>
<dbReference type="OrthoDB" id="9771791at2"/>
<keyword evidence="5" id="KW-0963">Cytoplasm</keyword>
<sequence length="295" mass="32000">MDFKPYGIVPPMVTPLTDEGKINEPALRKLVNFLIDSGVHGLFPVGTTGEFYALSNDEFRQVLEVTLDETRGRVPVYAGVNHITTRGLIELAQIAEAAGVDALSALTPMFLTPNQNQIYAHFESLAKNTGLPIILYNNKPKTGVDIAPATAARLAEIDNIVGIKDSTGDMTTTEEYLRLTRNKNFSVMMGRDTLIYAALCYGASGAVASCANVAPKIIVDIYNKFMAGDHEGAREAQFKVAPLRIAYNLGTFPSVIKAGLKLLGIDVGNCFDPSGPLTDEETSQLRKIMVEMELI</sequence>
<dbReference type="CDD" id="cd00408">
    <property type="entry name" value="DHDPS-like"/>
    <property type="match status" value="1"/>
</dbReference>
<evidence type="ECO:0000256" key="7">
    <source>
        <dbReference type="ARBA" id="ARBA00022915"/>
    </source>
</evidence>
<evidence type="ECO:0000256" key="5">
    <source>
        <dbReference type="ARBA" id="ARBA00022490"/>
    </source>
</evidence>
<evidence type="ECO:0000256" key="15">
    <source>
        <dbReference type="PIRSR" id="PIRSR001365-2"/>
    </source>
</evidence>
<feature type="binding site" evidence="15">
    <location>
        <position position="207"/>
    </location>
    <ligand>
        <name>pyruvate</name>
        <dbReference type="ChEBI" id="CHEBI:15361"/>
    </ligand>
</feature>
<keyword evidence="9 13" id="KW-0456">Lyase</keyword>
<dbReference type="PRINTS" id="PR00146">
    <property type="entry name" value="DHPICSNTHASE"/>
</dbReference>
<evidence type="ECO:0000313" key="16">
    <source>
        <dbReference type="EMBL" id="TCL54144.1"/>
    </source>
</evidence>
<dbReference type="EC" id="4.3.3.7" evidence="4 12"/>
<evidence type="ECO:0000256" key="3">
    <source>
        <dbReference type="ARBA" id="ARBA00007592"/>
    </source>
</evidence>
<evidence type="ECO:0000256" key="6">
    <source>
        <dbReference type="ARBA" id="ARBA00022605"/>
    </source>
</evidence>
<comment type="similarity">
    <text evidence="3 13">Belongs to the DapA family.</text>
</comment>
<dbReference type="InterPro" id="IPR020624">
    <property type="entry name" value="Schiff_base-form_aldolases_CS"/>
</dbReference>
<comment type="function">
    <text evidence="1">Catalyzes the condensation of (S)-aspartate-beta-semialdehyde [(S)-ASA] and pyruvate to 4-hydroxy-tetrahydrodipicolinate (HTPA).</text>
</comment>
<evidence type="ECO:0000256" key="11">
    <source>
        <dbReference type="ARBA" id="ARBA00047836"/>
    </source>
</evidence>
<evidence type="ECO:0000256" key="4">
    <source>
        <dbReference type="ARBA" id="ARBA00012086"/>
    </source>
</evidence>
<dbReference type="Gene3D" id="3.20.20.70">
    <property type="entry name" value="Aldolase class I"/>
    <property type="match status" value="1"/>
</dbReference>
<dbReference type="PANTHER" id="PTHR12128:SF66">
    <property type="entry name" value="4-HYDROXY-2-OXOGLUTARATE ALDOLASE, MITOCHONDRIAL"/>
    <property type="match status" value="1"/>
</dbReference>
<evidence type="ECO:0000256" key="9">
    <source>
        <dbReference type="ARBA" id="ARBA00023239"/>
    </source>
</evidence>
<accession>A0A4R1QTF4</accession>
<evidence type="ECO:0000256" key="8">
    <source>
        <dbReference type="ARBA" id="ARBA00023154"/>
    </source>
</evidence>
<dbReference type="Pfam" id="PF00701">
    <property type="entry name" value="DHDPS"/>
    <property type="match status" value="1"/>
</dbReference>
<dbReference type="SMART" id="SM01130">
    <property type="entry name" value="DHDPS"/>
    <property type="match status" value="1"/>
</dbReference>
<comment type="catalytic activity">
    <reaction evidence="11">
        <text>L-aspartate 4-semialdehyde + pyruvate = (2S,4S)-4-hydroxy-2,3,4,5-tetrahydrodipicolinate + H2O + H(+)</text>
        <dbReference type="Rhea" id="RHEA:34171"/>
        <dbReference type="ChEBI" id="CHEBI:15361"/>
        <dbReference type="ChEBI" id="CHEBI:15377"/>
        <dbReference type="ChEBI" id="CHEBI:15378"/>
        <dbReference type="ChEBI" id="CHEBI:67139"/>
        <dbReference type="ChEBI" id="CHEBI:537519"/>
        <dbReference type="EC" id="4.3.3.7"/>
    </reaction>
</comment>
<dbReference type="GO" id="GO:0019877">
    <property type="term" value="P:diaminopimelate biosynthetic process"/>
    <property type="evidence" value="ECO:0007669"/>
    <property type="project" value="UniProtKB-KW"/>
</dbReference>
<protein>
    <recommendedName>
        <fullName evidence="4 12">4-hydroxy-tetrahydrodipicolinate synthase</fullName>
        <ecNumber evidence="4 12">4.3.3.7</ecNumber>
    </recommendedName>
</protein>
<evidence type="ECO:0000313" key="17">
    <source>
        <dbReference type="Proteomes" id="UP000295008"/>
    </source>
</evidence>
<dbReference type="PANTHER" id="PTHR12128">
    <property type="entry name" value="DIHYDRODIPICOLINATE SYNTHASE"/>
    <property type="match status" value="1"/>
</dbReference>
<reference evidence="16 17" key="1">
    <citation type="submission" date="2019-03" db="EMBL/GenBank/DDBJ databases">
        <title>Genomic Encyclopedia of Type Strains, Phase IV (KMG-IV): sequencing the most valuable type-strain genomes for metagenomic binning, comparative biology and taxonomic classification.</title>
        <authorList>
            <person name="Goeker M."/>
        </authorList>
    </citation>
    <scope>NUCLEOTIDE SEQUENCE [LARGE SCALE GENOMIC DNA]</scope>
    <source>
        <strain evidence="16 17">LX-B</strain>
    </source>
</reference>
<dbReference type="SUPFAM" id="SSF51569">
    <property type="entry name" value="Aldolase"/>
    <property type="match status" value="1"/>
</dbReference>
<comment type="caution">
    <text evidence="16">The sequence shown here is derived from an EMBL/GenBank/DDBJ whole genome shotgun (WGS) entry which is preliminary data.</text>
</comment>
<dbReference type="AlphaFoldDB" id="A0A4R1QTF4"/>
<dbReference type="Proteomes" id="UP000295008">
    <property type="component" value="Unassembled WGS sequence"/>
</dbReference>
<evidence type="ECO:0000256" key="14">
    <source>
        <dbReference type="PIRSR" id="PIRSR001365-1"/>
    </source>
</evidence>
<comment type="pathway">
    <text evidence="2">Amino-acid biosynthesis; L-lysine biosynthesis via DAP pathway; (S)-tetrahydrodipicolinate from L-aspartate: step 3/4.</text>
</comment>
<name>A0A4R1QTF4_HYDET</name>
<dbReference type="RefSeq" id="WP_132018180.1">
    <property type="nucleotide sequence ID" value="NZ_SLUN01000067.1"/>
</dbReference>
<keyword evidence="7" id="KW-0220">Diaminopimelate biosynthesis</keyword>
<evidence type="ECO:0000256" key="2">
    <source>
        <dbReference type="ARBA" id="ARBA00005120"/>
    </source>
</evidence>
<dbReference type="EMBL" id="SLUN01000067">
    <property type="protein sequence ID" value="TCL54144.1"/>
    <property type="molecule type" value="Genomic_DNA"/>
</dbReference>
<feature type="active site" description="Schiff-base intermediate with substrate" evidence="14">
    <location>
        <position position="164"/>
    </location>
</feature>